<proteinExistence type="predicted"/>
<dbReference type="InterPro" id="IPR025051">
    <property type="entry name" value="DUF3990"/>
</dbReference>
<name>R9CM47_9CLOT</name>
<protein>
    <recommendedName>
        <fullName evidence="3">Sortase</fullName>
    </recommendedName>
</protein>
<accession>R9CM47</accession>
<comment type="caution">
    <text evidence="1">The sequence shown here is derived from an EMBL/GenBank/DDBJ whole genome shotgun (WGS) entry which is preliminary data.</text>
</comment>
<organism evidence="1 2">
    <name type="scientific">Clostridium sartagoforme AAU1</name>
    <dbReference type="NCBI Taxonomy" id="1202534"/>
    <lineage>
        <taxon>Bacteria</taxon>
        <taxon>Bacillati</taxon>
        <taxon>Bacillota</taxon>
        <taxon>Clostridia</taxon>
        <taxon>Eubacteriales</taxon>
        <taxon>Clostridiaceae</taxon>
        <taxon>Clostridium</taxon>
    </lineage>
</organism>
<dbReference type="AlphaFoldDB" id="R9CM47"/>
<evidence type="ECO:0000313" key="2">
    <source>
        <dbReference type="Proteomes" id="UP000013988"/>
    </source>
</evidence>
<dbReference type="OrthoDB" id="9813772at2"/>
<dbReference type="Proteomes" id="UP000013988">
    <property type="component" value="Unassembled WGS sequence"/>
</dbReference>
<dbReference type="Pfam" id="PF13151">
    <property type="entry name" value="DUF3990"/>
    <property type="match status" value="1"/>
</dbReference>
<evidence type="ECO:0008006" key="3">
    <source>
        <dbReference type="Google" id="ProtNLM"/>
    </source>
</evidence>
<dbReference type="RefSeq" id="WP_016205554.1">
    <property type="nucleotide sequence ID" value="NZ_ASRV01000004.1"/>
</dbReference>
<keyword evidence="2" id="KW-1185">Reference proteome</keyword>
<evidence type="ECO:0000313" key="1">
    <source>
        <dbReference type="EMBL" id="EOR28266.1"/>
    </source>
</evidence>
<reference evidence="1 2" key="1">
    <citation type="submission" date="2013-03" db="EMBL/GenBank/DDBJ databases">
        <title>Whole genome shotgun sequencing of Clostridium sartagoforme AAU1.</title>
        <authorList>
            <person name="Joshi C.G."/>
            <person name="Duggirala S.M."/>
            <person name="Nathani N.M."/>
            <person name="Bhatt V.D."/>
            <person name="Patel A.K."/>
            <person name="Pandya P.R."/>
            <person name="KaPatel J.A."/>
        </authorList>
    </citation>
    <scope>NUCLEOTIDE SEQUENCE [LARGE SCALE GENOMIC DNA]</scope>
    <source>
        <strain evidence="1 2">AAU1</strain>
    </source>
</reference>
<gene>
    <name evidence="1" type="ORF">A500_00055</name>
</gene>
<sequence length="165" mass="19015">MIIYHGSNMVIKEPKVIKSNRALDFGIGFYATTFKVQAEKWAVRKCTNFNGEIEGTPIVSIYELDLNFANENFKIYEYEGVTKEWLEFILSNRKDINSKSPYDITIGEVADDQVFATINLLTRGWIEIDTAIKRLKFKSPNNQVCINNQQVITECLKFIGMEEVK</sequence>
<dbReference type="PATRIC" id="fig|1202534.3.peg.9"/>
<dbReference type="EMBL" id="ASRV01000004">
    <property type="protein sequence ID" value="EOR28266.1"/>
    <property type="molecule type" value="Genomic_DNA"/>
</dbReference>